<reference evidence="2 3" key="1">
    <citation type="submission" date="2022-11" db="EMBL/GenBank/DDBJ databases">
        <title>Whole genome sequence of Eschrichtius robustus ER-17-0199.</title>
        <authorList>
            <person name="Bruniche-Olsen A."/>
            <person name="Black A.N."/>
            <person name="Fields C.J."/>
            <person name="Walden K."/>
            <person name="Dewoody J.A."/>
        </authorList>
    </citation>
    <scope>NUCLEOTIDE SEQUENCE [LARGE SCALE GENOMIC DNA]</scope>
    <source>
        <strain evidence="2">ER-17-0199</strain>
        <tissue evidence="2">Blubber</tissue>
    </source>
</reference>
<sequence>MEVLLTADPSSPRIKAPFLLWTSLFPTSVMMMMMMMVVVIACRMPEAQQRVGGCFLNLMPQMKTLYLAYCANHPSAVSVLTEHRLRGLCALLRPRGSDGARSACSSEPASEA</sequence>
<keyword evidence="1" id="KW-0812">Transmembrane</keyword>
<evidence type="ECO:0000313" key="3">
    <source>
        <dbReference type="Proteomes" id="UP001159641"/>
    </source>
</evidence>
<dbReference type="EMBL" id="JAIQCJ010002088">
    <property type="protein sequence ID" value="KAJ8783296.1"/>
    <property type="molecule type" value="Genomic_DNA"/>
</dbReference>
<evidence type="ECO:0000256" key="1">
    <source>
        <dbReference type="SAM" id="Phobius"/>
    </source>
</evidence>
<dbReference type="AlphaFoldDB" id="A0AB34GS55"/>
<dbReference type="InterPro" id="IPR035899">
    <property type="entry name" value="DBL_dom_sf"/>
</dbReference>
<organism evidence="2 3">
    <name type="scientific">Eschrichtius robustus</name>
    <name type="common">California gray whale</name>
    <name type="synonym">Eschrichtius gibbosus</name>
    <dbReference type="NCBI Taxonomy" id="9764"/>
    <lineage>
        <taxon>Eukaryota</taxon>
        <taxon>Metazoa</taxon>
        <taxon>Chordata</taxon>
        <taxon>Craniata</taxon>
        <taxon>Vertebrata</taxon>
        <taxon>Euteleostomi</taxon>
        <taxon>Mammalia</taxon>
        <taxon>Eutheria</taxon>
        <taxon>Laurasiatheria</taxon>
        <taxon>Artiodactyla</taxon>
        <taxon>Whippomorpha</taxon>
        <taxon>Cetacea</taxon>
        <taxon>Mysticeti</taxon>
        <taxon>Eschrichtiidae</taxon>
        <taxon>Eschrichtius</taxon>
    </lineage>
</organism>
<dbReference type="GO" id="GO:0030032">
    <property type="term" value="P:lamellipodium assembly"/>
    <property type="evidence" value="ECO:0007669"/>
    <property type="project" value="TreeGrafter"/>
</dbReference>
<accession>A0AB34GS55</accession>
<keyword evidence="1" id="KW-1133">Transmembrane helix</keyword>
<dbReference type="GO" id="GO:0030027">
    <property type="term" value="C:lamellipodium"/>
    <property type="evidence" value="ECO:0007669"/>
    <property type="project" value="TreeGrafter"/>
</dbReference>
<gene>
    <name evidence="2" type="ORF">J1605_009379</name>
</gene>
<name>A0AB34GS55_ESCRO</name>
<evidence type="ECO:0000313" key="2">
    <source>
        <dbReference type="EMBL" id="KAJ8783296.1"/>
    </source>
</evidence>
<proteinExistence type="predicted"/>
<keyword evidence="3" id="KW-1185">Reference proteome</keyword>
<dbReference type="Proteomes" id="UP001159641">
    <property type="component" value="Unassembled WGS sequence"/>
</dbReference>
<protein>
    <submittedName>
        <fullName evidence="2">Uncharacterized protein</fullName>
    </submittedName>
</protein>
<comment type="caution">
    <text evidence="2">The sequence shown here is derived from an EMBL/GenBank/DDBJ whole genome shotgun (WGS) entry which is preliminary data.</text>
</comment>
<dbReference type="PANTHER" id="PTHR46026:SF3">
    <property type="entry name" value="RHO GUANINE NUCLEOTIDE EXCHANGE FACTOR 7"/>
    <property type="match status" value="1"/>
</dbReference>
<keyword evidence="1" id="KW-0472">Membrane</keyword>
<dbReference type="Gene3D" id="1.20.900.10">
    <property type="entry name" value="Dbl homology (DH) domain"/>
    <property type="match status" value="1"/>
</dbReference>
<dbReference type="GO" id="GO:0005085">
    <property type="term" value="F:guanyl-nucleotide exchange factor activity"/>
    <property type="evidence" value="ECO:0007669"/>
    <property type="project" value="TreeGrafter"/>
</dbReference>
<dbReference type="GO" id="GO:0005737">
    <property type="term" value="C:cytoplasm"/>
    <property type="evidence" value="ECO:0007669"/>
    <property type="project" value="TreeGrafter"/>
</dbReference>
<dbReference type="SUPFAM" id="SSF48065">
    <property type="entry name" value="DBL homology domain (DH-domain)"/>
    <property type="match status" value="1"/>
</dbReference>
<dbReference type="PANTHER" id="PTHR46026">
    <property type="entry name" value="RHO-TYPE GUANINE NUCLEOTIDE EXCHANGE FACTOR, ISOFORM F"/>
    <property type="match status" value="1"/>
</dbReference>
<feature type="transmembrane region" description="Helical" evidence="1">
    <location>
        <begin position="20"/>
        <end position="42"/>
    </location>
</feature>